<gene>
    <name evidence="1" type="ORF">DPX39_030018600</name>
</gene>
<name>A0A3L6LAT8_9TRYP</name>
<comment type="caution">
    <text evidence="1">The sequence shown here is derived from an EMBL/GenBank/DDBJ whole genome shotgun (WGS) entry which is preliminary data.</text>
</comment>
<sequence>MEGPPPVWFRQCSFTYGAEPSTLHISQQCFSDYVWILVTEDDTCVPGVVLRFDPHDAGPCVGCESLNNLLSLPCEYLLGVRDHPLTNILSSAIAHAIQSVGEQRPLLLCVSATKTAKRLQTTEERMSFVRMVREKVVALAKGETC</sequence>
<dbReference type="GO" id="GO:0043248">
    <property type="term" value="P:proteasome assembly"/>
    <property type="evidence" value="ECO:0007669"/>
    <property type="project" value="InterPro"/>
</dbReference>
<evidence type="ECO:0000313" key="1">
    <source>
        <dbReference type="EMBL" id="RHW73669.1"/>
    </source>
</evidence>
<dbReference type="InterPro" id="IPR053720">
    <property type="entry name" value="Psm_Assembly_Chaperone"/>
</dbReference>
<dbReference type="EMBL" id="QSBY01000003">
    <property type="protein sequence ID" value="RHW73669.1"/>
    <property type="molecule type" value="Genomic_DNA"/>
</dbReference>
<proteinExistence type="predicted"/>
<dbReference type="AlphaFoldDB" id="A0A3L6LAT8"/>
<reference evidence="1" key="1">
    <citation type="submission" date="2018-09" db="EMBL/GenBank/DDBJ databases">
        <title>whole genome sequence of T. equiperdum IVM-t1 strain.</title>
        <authorList>
            <person name="Suganuma K."/>
        </authorList>
    </citation>
    <scope>NUCLEOTIDE SEQUENCE [LARGE SCALE GENOMIC DNA]</scope>
    <source>
        <strain evidence="1">IVM-t1</strain>
    </source>
</reference>
<dbReference type="PANTHER" id="PTHR31051">
    <property type="entry name" value="PROTEASOME ASSEMBLY CHAPERONE 3"/>
    <property type="match status" value="1"/>
</dbReference>
<organism evidence="1">
    <name type="scientific">Trypanosoma brucei equiperdum</name>
    <dbReference type="NCBI Taxonomy" id="630700"/>
    <lineage>
        <taxon>Eukaryota</taxon>
        <taxon>Discoba</taxon>
        <taxon>Euglenozoa</taxon>
        <taxon>Kinetoplastea</taxon>
        <taxon>Metakinetoplastina</taxon>
        <taxon>Trypanosomatida</taxon>
        <taxon>Trypanosomatidae</taxon>
        <taxon>Trypanosoma</taxon>
    </lineage>
</organism>
<dbReference type="Proteomes" id="UP000266743">
    <property type="component" value="Chromosome 3"/>
</dbReference>
<accession>A0A3L6LAT8</accession>
<evidence type="ECO:0008006" key="2">
    <source>
        <dbReference type="Google" id="ProtNLM"/>
    </source>
</evidence>
<dbReference type="PANTHER" id="PTHR31051:SF1">
    <property type="entry name" value="PROTEASOME ASSEMBLY CHAPERONE 3"/>
    <property type="match status" value="1"/>
</dbReference>
<protein>
    <recommendedName>
        <fullName evidence="2">Proteasome assembly chaperone 3</fullName>
    </recommendedName>
</protein>
<dbReference type="InterPro" id="IPR018788">
    <property type="entry name" value="Proteasome_assmbl_chp_3"/>
</dbReference>
<dbReference type="Gene3D" id="3.30.230.90">
    <property type="match status" value="1"/>
</dbReference>